<dbReference type="PANTHER" id="PTHR20958">
    <property type="entry name" value="GLYCINE N-ACYLTRANSFERASE-LIKE PROTEIN"/>
    <property type="match status" value="1"/>
</dbReference>
<sequence>MASTKMHAYPISSPSDPVVVRARQILRQNLSLSLPLYRRLQFGRFFEATTLVSNLYALNPDIVLENPESDEWLIAFVDRTCRPETEVWMFASWEAASSPVVSDDQISLQDQLLKQLINTIKTLSAPQSLHRETVDQAAAQQNHDSHNDDDVDFSGTSRSEYAAHMADSNVMLFGAIHERTVPMLERCGYIRPDIKTGMVPNHMYTFTVDALPTTVPTTLPQDLRWGSLQQQQHFALVRSRTQIPRQDRTLAVLPNVAIFTGEGDGVPVAWAFAQLDGSLSTLHVEPEWRGRGLAKAVMVKLFKEKMDMFWEEGVERVAHDYVIKGNGASVGVSKSLGGESAWEVFWCRVDLNGVGN</sequence>
<dbReference type="InterPro" id="IPR016181">
    <property type="entry name" value="Acyl_CoA_acyltransferase"/>
</dbReference>
<evidence type="ECO:0000259" key="2">
    <source>
        <dbReference type="Pfam" id="PF08445"/>
    </source>
</evidence>
<gene>
    <name evidence="3" type="ORF">DOTSEDRAFT_24257</name>
</gene>
<proteinExistence type="predicted"/>
<feature type="region of interest" description="Disordered" evidence="1">
    <location>
        <begin position="131"/>
        <end position="155"/>
    </location>
</feature>
<dbReference type="InterPro" id="IPR053225">
    <property type="entry name" value="Acyl-CoA_N-acyltransferase"/>
</dbReference>
<dbReference type="HOGENOM" id="CLU_030809_0_0_1"/>
<protein>
    <recommendedName>
        <fullName evidence="2">GCN5-related N-acetyltransferase Rv2170-like domain-containing protein</fullName>
    </recommendedName>
</protein>
<dbReference type="GO" id="GO:0016747">
    <property type="term" value="F:acyltransferase activity, transferring groups other than amino-acyl groups"/>
    <property type="evidence" value="ECO:0007669"/>
    <property type="project" value="InterPro"/>
</dbReference>
<dbReference type="OMA" id="DEMPIAW"/>
<evidence type="ECO:0000313" key="4">
    <source>
        <dbReference type="Proteomes" id="UP000016933"/>
    </source>
</evidence>
<dbReference type="EMBL" id="KB446539">
    <property type="protein sequence ID" value="EME44171.1"/>
    <property type="molecule type" value="Genomic_DNA"/>
</dbReference>
<dbReference type="InterPro" id="IPR013653">
    <property type="entry name" value="GCN5-like_dom"/>
</dbReference>
<organism evidence="3 4">
    <name type="scientific">Dothistroma septosporum (strain NZE10 / CBS 128990)</name>
    <name type="common">Red band needle blight fungus</name>
    <name type="synonym">Mycosphaerella pini</name>
    <dbReference type="NCBI Taxonomy" id="675120"/>
    <lineage>
        <taxon>Eukaryota</taxon>
        <taxon>Fungi</taxon>
        <taxon>Dikarya</taxon>
        <taxon>Ascomycota</taxon>
        <taxon>Pezizomycotina</taxon>
        <taxon>Dothideomycetes</taxon>
        <taxon>Dothideomycetidae</taxon>
        <taxon>Mycosphaerellales</taxon>
        <taxon>Mycosphaerellaceae</taxon>
        <taxon>Dothistroma</taxon>
    </lineage>
</organism>
<dbReference type="Proteomes" id="UP000016933">
    <property type="component" value="Unassembled WGS sequence"/>
</dbReference>
<dbReference type="Pfam" id="PF08445">
    <property type="entry name" value="FR47"/>
    <property type="match status" value="1"/>
</dbReference>
<dbReference type="CDD" id="cd04301">
    <property type="entry name" value="NAT_SF"/>
    <property type="match status" value="1"/>
</dbReference>
<dbReference type="Gene3D" id="3.40.630.30">
    <property type="match status" value="1"/>
</dbReference>
<name>N1PLG7_DOTSN</name>
<dbReference type="OrthoDB" id="61870at2759"/>
<dbReference type="eggNOG" id="ENOG502SDQB">
    <property type="taxonomic scope" value="Eukaryota"/>
</dbReference>
<reference evidence="4" key="1">
    <citation type="journal article" date="2012" name="PLoS Genet.">
        <title>The genomes of the fungal plant pathogens Cladosporium fulvum and Dothistroma septosporum reveal adaptation to different hosts and lifestyles but also signatures of common ancestry.</title>
        <authorList>
            <person name="de Wit P.J.G.M."/>
            <person name="van der Burgt A."/>
            <person name="Oekmen B."/>
            <person name="Stergiopoulos I."/>
            <person name="Abd-Elsalam K.A."/>
            <person name="Aerts A.L."/>
            <person name="Bahkali A.H."/>
            <person name="Beenen H.G."/>
            <person name="Chettri P."/>
            <person name="Cox M.P."/>
            <person name="Datema E."/>
            <person name="de Vries R.P."/>
            <person name="Dhillon B."/>
            <person name="Ganley A.R."/>
            <person name="Griffiths S.A."/>
            <person name="Guo Y."/>
            <person name="Hamelin R.C."/>
            <person name="Henrissat B."/>
            <person name="Kabir M.S."/>
            <person name="Jashni M.K."/>
            <person name="Kema G."/>
            <person name="Klaubauf S."/>
            <person name="Lapidus A."/>
            <person name="Levasseur A."/>
            <person name="Lindquist E."/>
            <person name="Mehrabi R."/>
            <person name="Ohm R.A."/>
            <person name="Owen T.J."/>
            <person name="Salamov A."/>
            <person name="Schwelm A."/>
            <person name="Schijlen E."/>
            <person name="Sun H."/>
            <person name="van den Burg H.A."/>
            <person name="van Ham R.C.H.J."/>
            <person name="Zhang S."/>
            <person name="Goodwin S.B."/>
            <person name="Grigoriev I.V."/>
            <person name="Collemare J."/>
            <person name="Bradshaw R.E."/>
        </authorList>
    </citation>
    <scope>NUCLEOTIDE SEQUENCE [LARGE SCALE GENOMIC DNA]</scope>
    <source>
        <strain evidence="4">NZE10 / CBS 128990</strain>
    </source>
</reference>
<dbReference type="PANTHER" id="PTHR20958:SF6">
    <property type="entry name" value="GLYCINE N-ACYLTRANSFERASE-LIKE PROTEIN"/>
    <property type="match status" value="1"/>
</dbReference>
<keyword evidence="4" id="KW-1185">Reference proteome</keyword>
<dbReference type="AlphaFoldDB" id="N1PLG7"/>
<accession>N1PLG7</accession>
<evidence type="ECO:0000313" key="3">
    <source>
        <dbReference type="EMBL" id="EME44171.1"/>
    </source>
</evidence>
<reference evidence="3 4" key="2">
    <citation type="journal article" date="2012" name="PLoS Pathog.">
        <title>Diverse lifestyles and strategies of plant pathogenesis encoded in the genomes of eighteen Dothideomycetes fungi.</title>
        <authorList>
            <person name="Ohm R.A."/>
            <person name="Feau N."/>
            <person name="Henrissat B."/>
            <person name="Schoch C.L."/>
            <person name="Horwitz B.A."/>
            <person name="Barry K.W."/>
            <person name="Condon B.J."/>
            <person name="Copeland A.C."/>
            <person name="Dhillon B."/>
            <person name="Glaser F."/>
            <person name="Hesse C.N."/>
            <person name="Kosti I."/>
            <person name="LaButti K."/>
            <person name="Lindquist E.A."/>
            <person name="Lucas S."/>
            <person name="Salamov A.A."/>
            <person name="Bradshaw R.E."/>
            <person name="Ciuffetti L."/>
            <person name="Hamelin R.C."/>
            <person name="Kema G.H.J."/>
            <person name="Lawrence C."/>
            <person name="Scott J.A."/>
            <person name="Spatafora J.W."/>
            <person name="Turgeon B.G."/>
            <person name="de Wit P.J.G.M."/>
            <person name="Zhong S."/>
            <person name="Goodwin S.B."/>
            <person name="Grigoriev I.V."/>
        </authorList>
    </citation>
    <scope>NUCLEOTIDE SEQUENCE [LARGE SCALE GENOMIC DNA]</scope>
    <source>
        <strain evidence="4">NZE10 / CBS 128990</strain>
    </source>
</reference>
<feature type="domain" description="GCN5-related N-acetyltransferase Rv2170-like" evidence="2">
    <location>
        <begin position="266"/>
        <end position="346"/>
    </location>
</feature>
<evidence type="ECO:0000256" key="1">
    <source>
        <dbReference type="SAM" id="MobiDB-lite"/>
    </source>
</evidence>
<dbReference type="SUPFAM" id="SSF55729">
    <property type="entry name" value="Acyl-CoA N-acyltransferases (Nat)"/>
    <property type="match status" value="1"/>
</dbReference>